<protein>
    <submittedName>
        <fullName evidence="2">Uncharacterized protein</fullName>
    </submittedName>
</protein>
<accession>A0AAV7MB76</accession>
<evidence type="ECO:0000313" key="3">
    <source>
        <dbReference type="Proteomes" id="UP001066276"/>
    </source>
</evidence>
<dbReference type="AlphaFoldDB" id="A0AAV7MB76"/>
<feature type="compositionally biased region" description="Polar residues" evidence="1">
    <location>
        <begin position="41"/>
        <end position="51"/>
    </location>
</feature>
<proteinExistence type="predicted"/>
<evidence type="ECO:0000256" key="1">
    <source>
        <dbReference type="SAM" id="MobiDB-lite"/>
    </source>
</evidence>
<feature type="compositionally biased region" description="Basic and acidic residues" evidence="1">
    <location>
        <begin position="15"/>
        <end position="29"/>
    </location>
</feature>
<feature type="region of interest" description="Disordered" evidence="1">
    <location>
        <begin position="1"/>
        <end position="89"/>
    </location>
</feature>
<keyword evidence="3" id="KW-1185">Reference proteome</keyword>
<gene>
    <name evidence="2" type="ORF">NDU88_006091</name>
</gene>
<comment type="caution">
    <text evidence="2">The sequence shown here is derived from an EMBL/GenBank/DDBJ whole genome shotgun (WGS) entry which is preliminary data.</text>
</comment>
<name>A0AAV7MB76_PLEWA</name>
<feature type="compositionally biased region" description="Polar residues" evidence="1">
    <location>
        <begin position="1"/>
        <end position="12"/>
    </location>
</feature>
<dbReference type="EMBL" id="JANPWB010000014">
    <property type="protein sequence ID" value="KAJ1101016.1"/>
    <property type="molecule type" value="Genomic_DNA"/>
</dbReference>
<evidence type="ECO:0000313" key="2">
    <source>
        <dbReference type="EMBL" id="KAJ1101016.1"/>
    </source>
</evidence>
<feature type="non-terminal residue" evidence="2">
    <location>
        <position position="1"/>
    </location>
</feature>
<dbReference type="Proteomes" id="UP001066276">
    <property type="component" value="Chromosome 10"/>
</dbReference>
<organism evidence="2 3">
    <name type="scientific">Pleurodeles waltl</name>
    <name type="common">Iberian ribbed newt</name>
    <dbReference type="NCBI Taxonomy" id="8319"/>
    <lineage>
        <taxon>Eukaryota</taxon>
        <taxon>Metazoa</taxon>
        <taxon>Chordata</taxon>
        <taxon>Craniata</taxon>
        <taxon>Vertebrata</taxon>
        <taxon>Euteleostomi</taxon>
        <taxon>Amphibia</taxon>
        <taxon>Batrachia</taxon>
        <taxon>Caudata</taxon>
        <taxon>Salamandroidea</taxon>
        <taxon>Salamandridae</taxon>
        <taxon>Pleurodelinae</taxon>
        <taxon>Pleurodeles</taxon>
    </lineage>
</organism>
<sequence length="89" mass="9691">EGGTMQGESQSLEHGGGEKDAVTRWKESEGETESPEEGGSCQTEGKTQNTADAVKNATDMEGDPETWSEERWTPPEEAEEPPQLRRVAV</sequence>
<reference evidence="2" key="1">
    <citation type="journal article" date="2022" name="bioRxiv">
        <title>Sequencing and chromosome-scale assembly of the giantPleurodeles waltlgenome.</title>
        <authorList>
            <person name="Brown T."/>
            <person name="Elewa A."/>
            <person name="Iarovenko S."/>
            <person name="Subramanian E."/>
            <person name="Araus A.J."/>
            <person name="Petzold A."/>
            <person name="Susuki M."/>
            <person name="Suzuki K.-i.T."/>
            <person name="Hayashi T."/>
            <person name="Toyoda A."/>
            <person name="Oliveira C."/>
            <person name="Osipova E."/>
            <person name="Leigh N.D."/>
            <person name="Simon A."/>
            <person name="Yun M.H."/>
        </authorList>
    </citation>
    <scope>NUCLEOTIDE SEQUENCE</scope>
    <source>
        <strain evidence="2">20211129_DDA</strain>
        <tissue evidence="2">Liver</tissue>
    </source>
</reference>